<comment type="caution">
    <text evidence="1">The sequence shown here is derived from an EMBL/GenBank/DDBJ whole genome shotgun (WGS) entry which is preliminary data.</text>
</comment>
<organism evidence="1 2">
    <name type="scientific">Leucobacter luti</name>
    <dbReference type="NCBI Taxonomy" id="340320"/>
    <lineage>
        <taxon>Bacteria</taxon>
        <taxon>Bacillati</taxon>
        <taxon>Actinomycetota</taxon>
        <taxon>Actinomycetes</taxon>
        <taxon>Micrococcales</taxon>
        <taxon>Microbacteriaceae</taxon>
        <taxon>Leucobacter</taxon>
    </lineage>
</organism>
<gene>
    <name evidence="1" type="ORF">EDF62_0574</name>
</gene>
<dbReference type="AlphaFoldDB" id="A0A4R6S7T8"/>
<protein>
    <submittedName>
        <fullName evidence="1">Uncharacterized protein</fullName>
    </submittedName>
</protein>
<proteinExistence type="predicted"/>
<dbReference type="Proteomes" id="UP000295601">
    <property type="component" value="Unassembled WGS sequence"/>
</dbReference>
<name>A0A4R6S7T8_9MICO</name>
<accession>A0A4R6S7T8</accession>
<evidence type="ECO:0000313" key="1">
    <source>
        <dbReference type="EMBL" id="TDP95880.1"/>
    </source>
</evidence>
<dbReference type="EMBL" id="SNYA01000001">
    <property type="protein sequence ID" value="TDP95880.1"/>
    <property type="molecule type" value="Genomic_DNA"/>
</dbReference>
<reference evidence="1 2" key="1">
    <citation type="submission" date="2019-03" db="EMBL/GenBank/DDBJ databases">
        <title>Genomic analyses of the natural microbiome of Caenorhabditis elegans.</title>
        <authorList>
            <person name="Samuel B."/>
        </authorList>
    </citation>
    <scope>NUCLEOTIDE SEQUENCE [LARGE SCALE GENOMIC DNA]</scope>
    <source>
        <strain evidence="1 2">JUb18</strain>
    </source>
</reference>
<evidence type="ECO:0000313" key="2">
    <source>
        <dbReference type="Proteomes" id="UP000295601"/>
    </source>
</evidence>
<keyword evidence="2" id="KW-1185">Reference proteome</keyword>
<sequence length="123" mass="12461">MNLPVLLKLFSAEARPSALPSSQTLRLGGGAGAEDCGDLGAGAKKRRARCPSRLFQCGKSHLGPHAKCVARCLVRYLASSGSWSLAGRSSGAMSGRTATSSCTGSGPICSPLSALILRAVGST</sequence>